<protein>
    <recommendedName>
        <fullName evidence="1">Tudor domain-containing protein</fullName>
    </recommendedName>
</protein>
<sequence>QDSVSAGSVKPLPSQLLSHSPLAYQCQFLNLGEPLPPDAQFKLAEYLMEHQVIVTFSGTSPPFDVSITTADGENLQEIVCPSKQYRSQCIPSEATPACVTHIEEDGRFFLQLYQDNQTAKDMHEDLQLACEAGAAECTESLEVGMPCCLKVVENATWQRSKLVERSDQQVHVYLVDTGRTITTDVKCLRSLPSKFLKKPPFAFECRLKSVVSWDGDLHAKFTDMTQDKVLNATFSSKTPPFIVSLARSIEFDLLGLSGP</sequence>
<dbReference type="AlphaFoldDB" id="A0A0B7AJ50"/>
<proteinExistence type="predicted"/>
<dbReference type="PANTHER" id="PTHR16442">
    <property type="entry name" value="RING FINGER PROTEIN 17"/>
    <property type="match status" value="1"/>
</dbReference>
<dbReference type="PROSITE" id="PS50304">
    <property type="entry name" value="TUDOR"/>
    <property type="match status" value="1"/>
</dbReference>
<accession>A0A0B7AJ50</accession>
<feature type="non-terminal residue" evidence="2">
    <location>
        <position position="259"/>
    </location>
</feature>
<dbReference type="InterPro" id="IPR002999">
    <property type="entry name" value="Tudor"/>
</dbReference>
<dbReference type="EMBL" id="HACG01034144">
    <property type="protein sequence ID" value="CEK81009.1"/>
    <property type="molecule type" value="Transcribed_RNA"/>
</dbReference>
<dbReference type="Gene3D" id="2.40.50.90">
    <property type="match status" value="1"/>
</dbReference>
<dbReference type="Pfam" id="PF00567">
    <property type="entry name" value="TUDOR"/>
    <property type="match status" value="1"/>
</dbReference>
<reference evidence="2" key="1">
    <citation type="submission" date="2014-12" db="EMBL/GenBank/DDBJ databases">
        <title>Insight into the proteome of Arion vulgaris.</title>
        <authorList>
            <person name="Aradska J."/>
            <person name="Bulat T."/>
            <person name="Smidak R."/>
            <person name="Sarate P."/>
            <person name="Gangsoo J."/>
            <person name="Sialana F."/>
            <person name="Bilban M."/>
            <person name="Lubec G."/>
        </authorList>
    </citation>
    <scope>NUCLEOTIDE SEQUENCE</scope>
    <source>
        <tissue evidence="2">Skin</tissue>
    </source>
</reference>
<dbReference type="Gene3D" id="2.30.30.140">
    <property type="match status" value="1"/>
</dbReference>
<dbReference type="SUPFAM" id="SSF63748">
    <property type="entry name" value="Tudor/PWWP/MBT"/>
    <property type="match status" value="1"/>
</dbReference>
<name>A0A0B7AJ50_9EUPU</name>
<dbReference type="InterPro" id="IPR035437">
    <property type="entry name" value="SNase_OB-fold_sf"/>
</dbReference>
<evidence type="ECO:0000259" key="1">
    <source>
        <dbReference type="PROSITE" id="PS50304"/>
    </source>
</evidence>
<gene>
    <name evidence="2" type="primary">ORF123823</name>
</gene>
<dbReference type="PANTHER" id="PTHR16442:SF1">
    <property type="entry name" value="RING FINGER PROTEIN 17"/>
    <property type="match status" value="1"/>
</dbReference>
<evidence type="ECO:0000313" key="2">
    <source>
        <dbReference type="EMBL" id="CEK81009.1"/>
    </source>
</evidence>
<feature type="non-terminal residue" evidence="2">
    <location>
        <position position="1"/>
    </location>
</feature>
<dbReference type="SMART" id="SM00333">
    <property type="entry name" value="TUDOR"/>
    <property type="match status" value="1"/>
</dbReference>
<feature type="domain" description="Tudor" evidence="1">
    <location>
        <begin position="140"/>
        <end position="198"/>
    </location>
</feature>
<organism evidence="2">
    <name type="scientific">Arion vulgaris</name>
    <dbReference type="NCBI Taxonomy" id="1028688"/>
    <lineage>
        <taxon>Eukaryota</taxon>
        <taxon>Metazoa</taxon>
        <taxon>Spiralia</taxon>
        <taxon>Lophotrochozoa</taxon>
        <taxon>Mollusca</taxon>
        <taxon>Gastropoda</taxon>
        <taxon>Heterobranchia</taxon>
        <taxon>Euthyneura</taxon>
        <taxon>Panpulmonata</taxon>
        <taxon>Eupulmonata</taxon>
        <taxon>Stylommatophora</taxon>
        <taxon>Helicina</taxon>
        <taxon>Arionoidea</taxon>
        <taxon>Arionidae</taxon>
        <taxon>Arion</taxon>
    </lineage>
</organism>